<dbReference type="KEGG" id="sof:NCTC11214_05765"/>
<evidence type="ECO:0000313" key="1">
    <source>
        <dbReference type="EMBL" id="VDZ66021.1"/>
    </source>
</evidence>
<dbReference type="EMBL" id="LR134117">
    <property type="protein sequence ID" value="VDZ66021.1"/>
    <property type="molecule type" value="Genomic_DNA"/>
</dbReference>
<evidence type="ECO:0000313" key="2">
    <source>
        <dbReference type="Proteomes" id="UP000281391"/>
    </source>
</evidence>
<reference evidence="1 2" key="1">
    <citation type="submission" date="2018-12" db="EMBL/GenBank/DDBJ databases">
        <authorList>
            <consortium name="Pathogen Informatics"/>
        </authorList>
    </citation>
    <scope>NUCLEOTIDE SEQUENCE [LARGE SCALE GENOMIC DNA]</scope>
    <source>
        <strain evidence="1 2">NCTC11214</strain>
    </source>
</reference>
<accession>A0A3S4E801</accession>
<proteinExistence type="predicted"/>
<dbReference type="Proteomes" id="UP000281391">
    <property type="component" value="Chromosome"/>
</dbReference>
<organism evidence="1 2">
    <name type="scientific">Serratia odorifera</name>
    <dbReference type="NCBI Taxonomy" id="618"/>
    <lineage>
        <taxon>Bacteria</taxon>
        <taxon>Pseudomonadati</taxon>
        <taxon>Pseudomonadota</taxon>
        <taxon>Gammaproteobacteria</taxon>
        <taxon>Enterobacterales</taxon>
        <taxon>Yersiniaceae</taxon>
        <taxon>Serratia</taxon>
    </lineage>
</organism>
<protein>
    <submittedName>
        <fullName evidence="1">Uncharacterized protein</fullName>
    </submittedName>
</protein>
<name>A0A3S4E801_SEROD</name>
<sequence length="47" mass="5171">MPLVGVTVMRMIGKVGRTVWGPVPVSESLSKNMSASSRSERYVLITY</sequence>
<gene>
    <name evidence="1" type="ORF">NCTC11214_05765</name>
</gene>
<dbReference type="AlphaFoldDB" id="A0A3S4E801"/>